<dbReference type="GO" id="GO:0046872">
    <property type="term" value="F:metal ion binding"/>
    <property type="evidence" value="ECO:0007669"/>
    <property type="project" value="UniProtKB-KW"/>
</dbReference>
<dbReference type="GO" id="GO:0006310">
    <property type="term" value="P:DNA recombination"/>
    <property type="evidence" value="ECO:0007669"/>
    <property type="project" value="UniProtKB-KW"/>
</dbReference>
<feature type="region of interest" description="Disordered" evidence="10">
    <location>
        <begin position="168"/>
        <end position="196"/>
    </location>
</feature>
<feature type="domain" description="Retroviral polymerase SH3-like" evidence="11">
    <location>
        <begin position="101"/>
        <end position="152"/>
    </location>
</feature>
<evidence type="ECO:0000256" key="1">
    <source>
        <dbReference type="ARBA" id="ARBA00022722"/>
    </source>
</evidence>
<accession>A0A8J5C716</accession>
<evidence type="ECO:0000256" key="7">
    <source>
        <dbReference type="ARBA" id="ARBA00022918"/>
    </source>
</evidence>
<comment type="caution">
    <text evidence="12">The sequence shown here is derived from an EMBL/GenBank/DDBJ whole genome shotgun (WGS) entry which is preliminary data.</text>
</comment>
<dbReference type="PANTHER" id="PTHR42648:SF11">
    <property type="entry name" value="TRANSPOSON TY4-P GAG-POL POLYPROTEIN"/>
    <property type="match status" value="1"/>
</dbReference>
<name>A0A8J5C716_ZINOF</name>
<reference evidence="12 13" key="1">
    <citation type="submission" date="2020-08" db="EMBL/GenBank/DDBJ databases">
        <title>Plant Genome Project.</title>
        <authorList>
            <person name="Zhang R.-G."/>
        </authorList>
    </citation>
    <scope>NUCLEOTIDE SEQUENCE [LARGE SCALE GENOMIC DNA]</scope>
    <source>
        <tissue evidence="12">Rhizome</tissue>
    </source>
</reference>
<dbReference type="GO" id="GO:0016787">
    <property type="term" value="F:hydrolase activity"/>
    <property type="evidence" value="ECO:0007669"/>
    <property type="project" value="UniProtKB-KW"/>
</dbReference>
<keyword evidence="6" id="KW-0229">DNA integration</keyword>
<organism evidence="12 13">
    <name type="scientific">Zingiber officinale</name>
    <name type="common">Ginger</name>
    <name type="synonym">Amomum zingiber</name>
    <dbReference type="NCBI Taxonomy" id="94328"/>
    <lineage>
        <taxon>Eukaryota</taxon>
        <taxon>Viridiplantae</taxon>
        <taxon>Streptophyta</taxon>
        <taxon>Embryophyta</taxon>
        <taxon>Tracheophyta</taxon>
        <taxon>Spermatophyta</taxon>
        <taxon>Magnoliopsida</taxon>
        <taxon>Liliopsida</taxon>
        <taxon>Zingiberales</taxon>
        <taxon>Zingiberaceae</taxon>
        <taxon>Zingiber</taxon>
    </lineage>
</organism>
<dbReference type="EMBL" id="JACMSC010000022">
    <property type="protein sequence ID" value="KAG6469462.1"/>
    <property type="molecule type" value="Genomic_DNA"/>
</dbReference>
<evidence type="ECO:0000259" key="11">
    <source>
        <dbReference type="Pfam" id="PF25597"/>
    </source>
</evidence>
<evidence type="ECO:0000256" key="10">
    <source>
        <dbReference type="SAM" id="MobiDB-lite"/>
    </source>
</evidence>
<keyword evidence="7" id="KW-0695">RNA-directed DNA polymerase</keyword>
<dbReference type="InterPro" id="IPR039537">
    <property type="entry name" value="Retrotran_Ty1/copia-like"/>
</dbReference>
<keyword evidence="8" id="KW-0548">Nucleotidyltransferase</keyword>
<keyword evidence="1" id="KW-0540">Nuclease</keyword>
<evidence type="ECO:0000256" key="8">
    <source>
        <dbReference type="ARBA" id="ARBA00022932"/>
    </source>
</evidence>
<protein>
    <recommendedName>
        <fullName evidence="11">Retroviral polymerase SH3-like domain-containing protein</fullName>
    </recommendedName>
</protein>
<dbReference type="GO" id="GO:0003887">
    <property type="term" value="F:DNA-directed DNA polymerase activity"/>
    <property type="evidence" value="ECO:0007669"/>
    <property type="project" value="UniProtKB-KW"/>
</dbReference>
<evidence type="ECO:0000313" key="12">
    <source>
        <dbReference type="EMBL" id="KAG6469462.1"/>
    </source>
</evidence>
<dbReference type="AlphaFoldDB" id="A0A8J5C716"/>
<keyword evidence="5" id="KW-0460">Magnesium</keyword>
<dbReference type="Pfam" id="PF25597">
    <property type="entry name" value="SH3_retrovirus"/>
    <property type="match status" value="1"/>
</dbReference>
<dbReference type="PANTHER" id="PTHR42648">
    <property type="entry name" value="TRANSPOSASE, PUTATIVE-RELATED"/>
    <property type="match status" value="1"/>
</dbReference>
<evidence type="ECO:0000313" key="13">
    <source>
        <dbReference type="Proteomes" id="UP000734854"/>
    </source>
</evidence>
<evidence type="ECO:0000256" key="6">
    <source>
        <dbReference type="ARBA" id="ARBA00022908"/>
    </source>
</evidence>
<feature type="compositionally biased region" description="Basic and acidic residues" evidence="10">
    <location>
        <begin position="187"/>
        <end position="196"/>
    </location>
</feature>
<keyword evidence="9" id="KW-0233">DNA recombination</keyword>
<keyword evidence="4" id="KW-0378">Hydrolase</keyword>
<dbReference type="SUPFAM" id="SSF53098">
    <property type="entry name" value="Ribonuclease H-like"/>
    <property type="match status" value="1"/>
</dbReference>
<keyword evidence="8" id="KW-0808">Transferase</keyword>
<evidence type="ECO:0000256" key="4">
    <source>
        <dbReference type="ARBA" id="ARBA00022801"/>
    </source>
</evidence>
<keyword evidence="2" id="KW-0479">Metal-binding</keyword>
<sequence>MSRGQQAMVAQDNEAELRHKSLGHFHSKGIEFLQKNDMAVGFPILHCWIYLLKTKSEVAETFEKFKKQVENECGRSIQIVRSGNGTEYTSATLRHLMRLVKRDKLDQKAEVGIFIGYSMQSKAYRIYQPHNGKVIMSRDVKFFEEEKWIWSGRESVSEHTPEMPVLVERNSEEQNAEGPEMSVLVERNSEERNAEG</sequence>
<dbReference type="GO" id="GO:0015074">
    <property type="term" value="P:DNA integration"/>
    <property type="evidence" value="ECO:0007669"/>
    <property type="project" value="UniProtKB-KW"/>
</dbReference>
<keyword evidence="8" id="KW-0239">DNA-directed DNA polymerase</keyword>
<proteinExistence type="predicted"/>
<dbReference type="GO" id="GO:0004519">
    <property type="term" value="F:endonuclease activity"/>
    <property type="evidence" value="ECO:0007669"/>
    <property type="project" value="UniProtKB-KW"/>
</dbReference>
<dbReference type="InterPro" id="IPR012337">
    <property type="entry name" value="RNaseH-like_sf"/>
</dbReference>
<dbReference type="Proteomes" id="UP000734854">
    <property type="component" value="Unassembled WGS sequence"/>
</dbReference>
<dbReference type="InterPro" id="IPR057670">
    <property type="entry name" value="SH3_retrovirus"/>
</dbReference>
<evidence type="ECO:0000256" key="2">
    <source>
        <dbReference type="ARBA" id="ARBA00022723"/>
    </source>
</evidence>
<keyword evidence="3" id="KW-0255">Endonuclease</keyword>
<evidence type="ECO:0000256" key="3">
    <source>
        <dbReference type="ARBA" id="ARBA00022759"/>
    </source>
</evidence>
<gene>
    <name evidence="12" type="ORF">ZIOFF_074179</name>
</gene>
<dbReference type="GO" id="GO:0003964">
    <property type="term" value="F:RNA-directed DNA polymerase activity"/>
    <property type="evidence" value="ECO:0007669"/>
    <property type="project" value="UniProtKB-KW"/>
</dbReference>
<keyword evidence="13" id="KW-1185">Reference proteome</keyword>
<evidence type="ECO:0000256" key="5">
    <source>
        <dbReference type="ARBA" id="ARBA00022842"/>
    </source>
</evidence>
<evidence type="ECO:0000256" key="9">
    <source>
        <dbReference type="ARBA" id="ARBA00023172"/>
    </source>
</evidence>